<dbReference type="AlphaFoldDB" id="B4KFL8"/>
<evidence type="ECO:0000256" key="1">
    <source>
        <dbReference type="SAM" id="MobiDB-lite"/>
    </source>
</evidence>
<feature type="region of interest" description="Disordered" evidence="1">
    <location>
        <begin position="29"/>
        <end position="185"/>
    </location>
</feature>
<organism evidence="2 3">
    <name type="scientific">Drosophila mojavensis</name>
    <name type="common">Fruit fly</name>
    <dbReference type="NCBI Taxonomy" id="7230"/>
    <lineage>
        <taxon>Eukaryota</taxon>
        <taxon>Metazoa</taxon>
        <taxon>Ecdysozoa</taxon>
        <taxon>Arthropoda</taxon>
        <taxon>Hexapoda</taxon>
        <taxon>Insecta</taxon>
        <taxon>Pterygota</taxon>
        <taxon>Neoptera</taxon>
        <taxon>Endopterygota</taxon>
        <taxon>Diptera</taxon>
        <taxon>Brachycera</taxon>
        <taxon>Muscomorpha</taxon>
        <taxon>Ephydroidea</taxon>
        <taxon>Drosophilidae</taxon>
        <taxon>Drosophila</taxon>
    </lineage>
</organism>
<feature type="compositionally biased region" description="Low complexity" evidence="1">
    <location>
        <begin position="81"/>
        <end position="96"/>
    </location>
</feature>
<dbReference type="InParanoid" id="B4KFL8"/>
<dbReference type="eggNOG" id="ENOG502T6KT">
    <property type="taxonomic scope" value="Eukaryota"/>
</dbReference>
<feature type="compositionally biased region" description="Basic and acidic residues" evidence="1">
    <location>
        <begin position="158"/>
        <end position="171"/>
    </location>
</feature>
<name>B4KFL8_DROMO</name>
<keyword evidence="3" id="KW-1185">Reference proteome</keyword>
<dbReference type="KEGG" id="dmo:Dmoj_GI18051"/>
<evidence type="ECO:0000313" key="3">
    <source>
        <dbReference type="Proteomes" id="UP000009192"/>
    </source>
</evidence>
<evidence type="ECO:0000313" key="2">
    <source>
        <dbReference type="EMBL" id="EDW13133.1"/>
    </source>
</evidence>
<dbReference type="OMA" id="HVDQAQY"/>
<dbReference type="PhylomeDB" id="B4KFL8"/>
<reference evidence="2 3" key="1">
    <citation type="journal article" date="2007" name="Nature">
        <title>Evolution of genes and genomes on the Drosophila phylogeny.</title>
        <authorList>
            <consortium name="Drosophila 12 Genomes Consortium"/>
            <person name="Clark A.G."/>
            <person name="Eisen M.B."/>
            <person name="Smith D.R."/>
            <person name="Bergman C.M."/>
            <person name="Oliver B."/>
            <person name="Markow T.A."/>
            <person name="Kaufman T.C."/>
            <person name="Kellis M."/>
            <person name="Gelbart W."/>
            <person name="Iyer V.N."/>
            <person name="Pollard D.A."/>
            <person name="Sackton T.B."/>
            <person name="Larracuente A.M."/>
            <person name="Singh N.D."/>
            <person name="Abad J.P."/>
            <person name="Abt D.N."/>
            <person name="Adryan B."/>
            <person name="Aguade M."/>
            <person name="Akashi H."/>
            <person name="Anderson W.W."/>
            <person name="Aquadro C.F."/>
            <person name="Ardell D.H."/>
            <person name="Arguello R."/>
            <person name="Artieri C.G."/>
            <person name="Barbash D.A."/>
            <person name="Barker D."/>
            <person name="Barsanti P."/>
            <person name="Batterham P."/>
            <person name="Batzoglou S."/>
            <person name="Begun D."/>
            <person name="Bhutkar A."/>
            <person name="Blanco E."/>
            <person name="Bosak S.A."/>
            <person name="Bradley R.K."/>
            <person name="Brand A.D."/>
            <person name="Brent M.R."/>
            <person name="Brooks A.N."/>
            <person name="Brown R.H."/>
            <person name="Butlin R.K."/>
            <person name="Caggese C."/>
            <person name="Calvi B.R."/>
            <person name="Bernardo de Carvalho A."/>
            <person name="Caspi A."/>
            <person name="Castrezana S."/>
            <person name="Celniker S.E."/>
            <person name="Chang J.L."/>
            <person name="Chapple C."/>
            <person name="Chatterji S."/>
            <person name="Chinwalla A."/>
            <person name="Civetta A."/>
            <person name="Clifton S.W."/>
            <person name="Comeron J.M."/>
            <person name="Costello J.C."/>
            <person name="Coyne J.A."/>
            <person name="Daub J."/>
            <person name="David R.G."/>
            <person name="Delcher A.L."/>
            <person name="Delehaunty K."/>
            <person name="Do C.B."/>
            <person name="Ebling H."/>
            <person name="Edwards K."/>
            <person name="Eickbush T."/>
            <person name="Evans J.D."/>
            <person name="Filipski A."/>
            <person name="Findeiss S."/>
            <person name="Freyhult E."/>
            <person name="Fulton L."/>
            <person name="Fulton R."/>
            <person name="Garcia A.C."/>
            <person name="Gardiner A."/>
            <person name="Garfield D.A."/>
            <person name="Garvin B.E."/>
            <person name="Gibson G."/>
            <person name="Gilbert D."/>
            <person name="Gnerre S."/>
            <person name="Godfrey J."/>
            <person name="Good R."/>
            <person name="Gotea V."/>
            <person name="Gravely B."/>
            <person name="Greenberg A.J."/>
            <person name="Griffiths-Jones S."/>
            <person name="Gross S."/>
            <person name="Guigo R."/>
            <person name="Gustafson E.A."/>
            <person name="Haerty W."/>
            <person name="Hahn M.W."/>
            <person name="Halligan D.L."/>
            <person name="Halpern A.L."/>
            <person name="Halter G.M."/>
            <person name="Han M.V."/>
            <person name="Heger A."/>
            <person name="Hillier L."/>
            <person name="Hinrichs A.S."/>
            <person name="Holmes I."/>
            <person name="Hoskins R.A."/>
            <person name="Hubisz M.J."/>
            <person name="Hultmark D."/>
            <person name="Huntley M.A."/>
            <person name="Jaffe D.B."/>
            <person name="Jagadeeshan S."/>
            <person name="Jeck W.R."/>
            <person name="Johnson J."/>
            <person name="Jones C.D."/>
            <person name="Jordan W.C."/>
            <person name="Karpen G.H."/>
            <person name="Kataoka E."/>
            <person name="Keightley P.D."/>
            <person name="Kheradpour P."/>
            <person name="Kirkness E.F."/>
            <person name="Koerich L.B."/>
            <person name="Kristiansen K."/>
            <person name="Kudrna D."/>
            <person name="Kulathinal R.J."/>
            <person name="Kumar S."/>
            <person name="Kwok R."/>
            <person name="Lander E."/>
            <person name="Langley C.H."/>
            <person name="Lapoint R."/>
            <person name="Lazzaro B.P."/>
            <person name="Lee S.J."/>
            <person name="Levesque L."/>
            <person name="Li R."/>
            <person name="Lin C.F."/>
            <person name="Lin M.F."/>
            <person name="Lindblad-Toh K."/>
            <person name="Llopart A."/>
            <person name="Long M."/>
            <person name="Low L."/>
            <person name="Lozovsky E."/>
            <person name="Lu J."/>
            <person name="Luo M."/>
            <person name="Machado C.A."/>
            <person name="Makalowski W."/>
            <person name="Marzo M."/>
            <person name="Matsuda M."/>
            <person name="Matzkin L."/>
            <person name="McAllister B."/>
            <person name="McBride C.S."/>
            <person name="McKernan B."/>
            <person name="McKernan K."/>
            <person name="Mendez-Lago M."/>
            <person name="Minx P."/>
            <person name="Mollenhauer M.U."/>
            <person name="Montooth K."/>
            <person name="Mount S.M."/>
            <person name="Mu X."/>
            <person name="Myers E."/>
            <person name="Negre B."/>
            <person name="Newfeld S."/>
            <person name="Nielsen R."/>
            <person name="Noor M.A."/>
            <person name="O'Grady P."/>
            <person name="Pachter L."/>
            <person name="Papaceit M."/>
            <person name="Parisi M.J."/>
            <person name="Parisi M."/>
            <person name="Parts L."/>
            <person name="Pedersen J.S."/>
            <person name="Pesole G."/>
            <person name="Phillippy A.M."/>
            <person name="Ponting C.P."/>
            <person name="Pop M."/>
            <person name="Porcelli D."/>
            <person name="Powell J.R."/>
            <person name="Prohaska S."/>
            <person name="Pruitt K."/>
            <person name="Puig M."/>
            <person name="Quesneville H."/>
            <person name="Ram K.R."/>
            <person name="Rand D."/>
            <person name="Rasmussen M.D."/>
            <person name="Reed L.K."/>
            <person name="Reenan R."/>
            <person name="Reily A."/>
            <person name="Remington K.A."/>
            <person name="Rieger T.T."/>
            <person name="Ritchie M.G."/>
            <person name="Robin C."/>
            <person name="Rogers Y.H."/>
            <person name="Rohde C."/>
            <person name="Rozas J."/>
            <person name="Rubenfield M.J."/>
            <person name="Ruiz A."/>
            <person name="Russo S."/>
            <person name="Salzberg S.L."/>
            <person name="Sanchez-Gracia A."/>
            <person name="Saranga D.J."/>
            <person name="Sato H."/>
            <person name="Schaeffer S.W."/>
            <person name="Schatz M.C."/>
            <person name="Schlenke T."/>
            <person name="Schwartz R."/>
            <person name="Segarra C."/>
            <person name="Singh R.S."/>
            <person name="Sirot L."/>
            <person name="Sirota M."/>
            <person name="Sisneros N.B."/>
            <person name="Smith C.D."/>
            <person name="Smith T.F."/>
            <person name="Spieth J."/>
            <person name="Stage D.E."/>
            <person name="Stark A."/>
            <person name="Stephan W."/>
            <person name="Strausberg R.L."/>
            <person name="Strempel S."/>
            <person name="Sturgill D."/>
            <person name="Sutton G."/>
            <person name="Sutton G.G."/>
            <person name="Tao W."/>
            <person name="Teichmann S."/>
            <person name="Tobari Y.N."/>
            <person name="Tomimura Y."/>
            <person name="Tsolas J.M."/>
            <person name="Valente V.L."/>
            <person name="Venter E."/>
            <person name="Venter J.C."/>
            <person name="Vicario S."/>
            <person name="Vieira F.G."/>
            <person name="Vilella A.J."/>
            <person name="Villasante A."/>
            <person name="Walenz B."/>
            <person name="Wang J."/>
            <person name="Wasserman M."/>
            <person name="Watts T."/>
            <person name="Wilson D."/>
            <person name="Wilson R.K."/>
            <person name="Wing R.A."/>
            <person name="Wolfner M.F."/>
            <person name="Wong A."/>
            <person name="Wong G.K."/>
            <person name="Wu C.I."/>
            <person name="Wu G."/>
            <person name="Yamamoto D."/>
            <person name="Yang H.P."/>
            <person name="Yang S.P."/>
            <person name="Yorke J.A."/>
            <person name="Yoshida K."/>
            <person name="Zdobnov E."/>
            <person name="Zhang P."/>
            <person name="Zhang Y."/>
            <person name="Zimin A.V."/>
            <person name="Baldwin J."/>
            <person name="Abdouelleil A."/>
            <person name="Abdulkadir J."/>
            <person name="Abebe A."/>
            <person name="Abera B."/>
            <person name="Abreu J."/>
            <person name="Acer S.C."/>
            <person name="Aftuck L."/>
            <person name="Alexander A."/>
            <person name="An P."/>
            <person name="Anderson E."/>
            <person name="Anderson S."/>
            <person name="Arachi H."/>
            <person name="Azer M."/>
            <person name="Bachantsang P."/>
            <person name="Barry A."/>
            <person name="Bayul T."/>
            <person name="Berlin A."/>
            <person name="Bessette D."/>
            <person name="Bloom T."/>
            <person name="Blye J."/>
            <person name="Boguslavskiy L."/>
            <person name="Bonnet C."/>
            <person name="Boukhgalter B."/>
            <person name="Bourzgui I."/>
            <person name="Brown A."/>
            <person name="Cahill P."/>
            <person name="Channer S."/>
            <person name="Cheshatsang Y."/>
            <person name="Chuda L."/>
            <person name="Citroen M."/>
            <person name="Collymore A."/>
            <person name="Cooke P."/>
            <person name="Costello M."/>
            <person name="D'Aco K."/>
            <person name="Daza R."/>
            <person name="De Haan G."/>
            <person name="DeGray S."/>
            <person name="DeMaso C."/>
            <person name="Dhargay N."/>
            <person name="Dooley K."/>
            <person name="Dooley E."/>
            <person name="Doricent M."/>
            <person name="Dorje P."/>
            <person name="Dorjee K."/>
            <person name="Dupes A."/>
            <person name="Elong R."/>
            <person name="Falk J."/>
            <person name="Farina A."/>
            <person name="Faro S."/>
            <person name="Ferguson D."/>
            <person name="Fisher S."/>
            <person name="Foley C.D."/>
            <person name="Franke A."/>
            <person name="Friedrich D."/>
            <person name="Gadbois L."/>
            <person name="Gearin G."/>
            <person name="Gearin C.R."/>
            <person name="Giannoukos G."/>
            <person name="Goode T."/>
            <person name="Graham J."/>
            <person name="Grandbois E."/>
            <person name="Grewal S."/>
            <person name="Gyaltsen K."/>
            <person name="Hafez N."/>
            <person name="Hagos B."/>
            <person name="Hall J."/>
            <person name="Henson C."/>
            <person name="Hollinger A."/>
            <person name="Honan T."/>
            <person name="Huard M.D."/>
            <person name="Hughes L."/>
            <person name="Hurhula B."/>
            <person name="Husby M.E."/>
            <person name="Kamat A."/>
            <person name="Kanga B."/>
            <person name="Kashin S."/>
            <person name="Khazanovich D."/>
            <person name="Kisner P."/>
            <person name="Lance K."/>
            <person name="Lara M."/>
            <person name="Lee W."/>
            <person name="Lennon N."/>
            <person name="Letendre F."/>
            <person name="LeVine R."/>
            <person name="Lipovsky A."/>
            <person name="Liu X."/>
            <person name="Liu J."/>
            <person name="Liu S."/>
            <person name="Lokyitsang T."/>
            <person name="Lokyitsang Y."/>
            <person name="Lubonja R."/>
            <person name="Lui A."/>
            <person name="MacDonald P."/>
            <person name="Magnisalis V."/>
            <person name="Maru K."/>
            <person name="Matthews C."/>
            <person name="McCusker W."/>
            <person name="McDonough S."/>
            <person name="Mehta T."/>
            <person name="Meldrim J."/>
            <person name="Meneus L."/>
            <person name="Mihai O."/>
            <person name="Mihalev A."/>
            <person name="Mihova T."/>
            <person name="Mittelman R."/>
            <person name="Mlenga V."/>
            <person name="Montmayeur A."/>
            <person name="Mulrain L."/>
            <person name="Navidi A."/>
            <person name="Naylor J."/>
            <person name="Negash T."/>
            <person name="Nguyen T."/>
            <person name="Nguyen N."/>
            <person name="Nicol R."/>
            <person name="Norbu C."/>
            <person name="Norbu N."/>
            <person name="Novod N."/>
            <person name="O'Neill B."/>
            <person name="Osman S."/>
            <person name="Markiewicz E."/>
            <person name="Oyono O.L."/>
            <person name="Patti C."/>
            <person name="Phunkhang P."/>
            <person name="Pierre F."/>
            <person name="Priest M."/>
            <person name="Raghuraman S."/>
            <person name="Rege F."/>
            <person name="Reyes R."/>
            <person name="Rise C."/>
            <person name="Rogov P."/>
            <person name="Ross K."/>
            <person name="Ryan E."/>
            <person name="Settipalli S."/>
            <person name="Shea T."/>
            <person name="Sherpa N."/>
            <person name="Shi L."/>
            <person name="Shih D."/>
            <person name="Sparrow T."/>
            <person name="Spaulding J."/>
            <person name="Stalker J."/>
            <person name="Stange-Thomann N."/>
            <person name="Stavropoulos S."/>
            <person name="Stone C."/>
            <person name="Strader C."/>
            <person name="Tesfaye S."/>
            <person name="Thomson T."/>
            <person name="Thoulutsang Y."/>
            <person name="Thoulutsang D."/>
            <person name="Topham K."/>
            <person name="Topping I."/>
            <person name="Tsamla T."/>
            <person name="Vassiliev H."/>
            <person name="Vo A."/>
            <person name="Wangchuk T."/>
            <person name="Wangdi T."/>
            <person name="Weiand M."/>
            <person name="Wilkinson J."/>
            <person name="Wilson A."/>
            <person name="Yadav S."/>
            <person name="Young G."/>
            <person name="Yu Q."/>
            <person name="Zembek L."/>
            <person name="Zhong D."/>
            <person name="Zimmer A."/>
            <person name="Zwirko Z."/>
            <person name="Jaffe D.B."/>
            <person name="Alvarez P."/>
            <person name="Brockman W."/>
            <person name="Butler J."/>
            <person name="Chin C."/>
            <person name="Gnerre S."/>
            <person name="Grabherr M."/>
            <person name="Kleber M."/>
            <person name="Mauceli E."/>
            <person name="MacCallum I."/>
        </authorList>
    </citation>
    <scope>NUCLEOTIDE SEQUENCE [LARGE SCALE GENOMIC DNA]</scope>
    <source>
        <strain evidence="3">Tucson 15081-1352.22</strain>
    </source>
</reference>
<gene>
    <name evidence="2" type="primary">Dmoj\GI18051</name>
    <name evidence="2" type="ORF">Dmoj_GI18051</name>
</gene>
<dbReference type="Proteomes" id="UP000009192">
    <property type="component" value="Unassembled WGS sequence"/>
</dbReference>
<dbReference type="HOGENOM" id="CLU_1241264_0_0_1"/>
<feature type="region of interest" description="Disordered" evidence="1">
    <location>
        <begin position="214"/>
        <end position="256"/>
    </location>
</feature>
<accession>B4KFL8</accession>
<proteinExistence type="predicted"/>
<sequence length="271" mass="29630">MATNAPARKPSNVLSSRLSYKPLKLEMPQLARAYQPPTIVSVNAKDANKDKDKDKDRKQKMAVTKQSSNPKSYSKRTEAPAVAAAAAATATASASVQMAGQGKVTKVTSNERTVVLARHVDQAQYGKQARKPKLDGAASRTKNLRPTPAETALPTNKHAKESKSKSPDKADAAAQRQIRSKNQSHNTKIFFDKYLKFAYDLSTPDGVRQLEAHFFPADNHANRQTRKKSESGDTSEKPLPGGEERLSSVSMHTNSTVQVLQQSKCCDVKDK</sequence>
<feature type="compositionally biased region" description="Basic and acidic residues" evidence="1">
    <location>
        <begin position="227"/>
        <end position="246"/>
    </location>
</feature>
<feature type="compositionally biased region" description="Basic and acidic residues" evidence="1">
    <location>
        <begin position="46"/>
        <end position="59"/>
    </location>
</feature>
<dbReference type="OrthoDB" id="7860400at2759"/>
<protein>
    <submittedName>
        <fullName evidence="2">Uncharacterized protein</fullName>
    </submittedName>
</protein>
<feature type="compositionally biased region" description="Polar residues" evidence="1">
    <location>
        <begin position="247"/>
        <end position="256"/>
    </location>
</feature>
<dbReference type="EMBL" id="CH933807">
    <property type="protein sequence ID" value="EDW13133.1"/>
    <property type="molecule type" value="Genomic_DNA"/>
</dbReference>